<evidence type="ECO:0008006" key="3">
    <source>
        <dbReference type="Google" id="ProtNLM"/>
    </source>
</evidence>
<protein>
    <recommendedName>
        <fullName evidence="3">Transglycosylase</fullName>
    </recommendedName>
</protein>
<dbReference type="EMBL" id="PVRR01000015">
    <property type="protein sequence ID" value="PRT35489.1"/>
    <property type="molecule type" value="Genomic_DNA"/>
</dbReference>
<evidence type="ECO:0000313" key="1">
    <source>
        <dbReference type="EMBL" id="PRT35489.1"/>
    </source>
</evidence>
<organism evidence="1 2">
    <name type="scientific">Bacillus wiedmannii</name>
    <dbReference type="NCBI Taxonomy" id="1890302"/>
    <lineage>
        <taxon>Bacteria</taxon>
        <taxon>Bacillati</taxon>
        <taxon>Bacillota</taxon>
        <taxon>Bacilli</taxon>
        <taxon>Bacillales</taxon>
        <taxon>Bacillaceae</taxon>
        <taxon>Bacillus</taxon>
        <taxon>Bacillus cereus group</taxon>
    </lineage>
</organism>
<sequence>MKTNVICNQCQYEYKIKEIKNKRITEDIEEHYFVCPECGVEQNCFYADKVVRKLMQHQKNLRFRLQKATSVKRKQKVWDELQETNEKVAIELDRVRKEVEDTK</sequence>
<dbReference type="SUPFAM" id="SSF57802">
    <property type="entry name" value="Rubredoxin-like"/>
    <property type="match status" value="1"/>
</dbReference>
<evidence type="ECO:0000313" key="2">
    <source>
        <dbReference type="Proteomes" id="UP000239236"/>
    </source>
</evidence>
<name>A0ABX5DLC1_9BACI</name>
<dbReference type="Proteomes" id="UP000239236">
    <property type="component" value="Unassembled WGS sequence"/>
</dbReference>
<comment type="caution">
    <text evidence="1">The sequence shown here is derived from an EMBL/GenBank/DDBJ whole genome shotgun (WGS) entry which is preliminary data.</text>
</comment>
<gene>
    <name evidence="1" type="ORF">C6357_28900</name>
</gene>
<accession>A0ABX5DLC1</accession>
<proteinExistence type="predicted"/>
<reference evidence="1 2" key="1">
    <citation type="submission" date="2018-03" db="EMBL/GenBank/DDBJ databases">
        <title>Genotypic and phenotypic analysis of antagonistic Bacillus spp. isolated from rhizosphere soil of plants in Tibet.</title>
        <authorList>
            <person name="Borriss R."/>
            <person name="Lasch P."/>
            <person name="Wu L."/>
            <person name="Wu H."/>
            <person name="Gao X."/>
        </authorList>
    </citation>
    <scope>NUCLEOTIDE SEQUENCE [LARGE SCALE GENOMIC DNA]</scope>
    <source>
        <strain evidence="1 2">NMSW16</strain>
    </source>
</reference>
<keyword evidence="2" id="KW-1185">Reference proteome</keyword>
<dbReference type="RefSeq" id="WP_106102786.1">
    <property type="nucleotide sequence ID" value="NZ_PVRR01000015.1"/>
</dbReference>